<protein>
    <submittedName>
        <fullName evidence="2">OsmC-like protein</fullName>
    </submittedName>
</protein>
<keyword evidence="3" id="KW-1185">Reference proteome</keyword>
<dbReference type="SUPFAM" id="SSF82784">
    <property type="entry name" value="OsmC-like"/>
    <property type="match status" value="1"/>
</dbReference>
<proteinExistence type="predicted"/>
<name>A0ABV2GU89_9HYPH</name>
<feature type="region of interest" description="Disordered" evidence="1">
    <location>
        <begin position="43"/>
        <end position="68"/>
    </location>
</feature>
<evidence type="ECO:0000256" key="1">
    <source>
        <dbReference type="SAM" id="MobiDB-lite"/>
    </source>
</evidence>
<comment type="caution">
    <text evidence="2">The sequence shown here is derived from an EMBL/GenBank/DDBJ whole genome shotgun (WGS) entry which is preliminary data.</text>
</comment>
<gene>
    <name evidence="2" type="ORF">ABID19_004762</name>
</gene>
<feature type="compositionally biased region" description="Polar residues" evidence="1">
    <location>
        <begin position="59"/>
        <end position="68"/>
    </location>
</feature>
<sequence>MVLGTAFGPDGKTPGPSPMELVLLGTGGCSAYDVVHILEKGREASSSGGSLREMDDKSVQANATELRK</sequence>
<accession>A0ABV2GU89</accession>
<dbReference type="EMBL" id="JBEPMC010000009">
    <property type="protein sequence ID" value="MET3581709.1"/>
    <property type="molecule type" value="Genomic_DNA"/>
</dbReference>
<dbReference type="InterPro" id="IPR015946">
    <property type="entry name" value="KH_dom-like_a/b"/>
</dbReference>
<reference evidence="2 3" key="1">
    <citation type="submission" date="2024-06" db="EMBL/GenBank/DDBJ databases">
        <title>Genomic Encyclopedia of Type Strains, Phase IV (KMG-IV): sequencing the most valuable type-strain genomes for metagenomic binning, comparative biology and taxonomic classification.</title>
        <authorList>
            <person name="Goeker M."/>
        </authorList>
    </citation>
    <scope>NUCLEOTIDE SEQUENCE [LARGE SCALE GENOMIC DNA]</scope>
    <source>
        <strain evidence="2 3">DSM 100022</strain>
    </source>
</reference>
<dbReference type="Proteomes" id="UP001549204">
    <property type="component" value="Unassembled WGS sequence"/>
</dbReference>
<organism evidence="2 3">
    <name type="scientific">Mesorhizobium robiniae</name>
    <dbReference type="NCBI Taxonomy" id="559315"/>
    <lineage>
        <taxon>Bacteria</taxon>
        <taxon>Pseudomonadati</taxon>
        <taxon>Pseudomonadota</taxon>
        <taxon>Alphaproteobacteria</taxon>
        <taxon>Hyphomicrobiales</taxon>
        <taxon>Phyllobacteriaceae</taxon>
        <taxon>Mesorhizobium</taxon>
    </lineage>
</organism>
<evidence type="ECO:0000313" key="3">
    <source>
        <dbReference type="Proteomes" id="UP001549204"/>
    </source>
</evidence>
<dbReference type="Gene3D" id="3.30.300.20">
    <property type="match status" value="1"/>
</dbReference>
<evidence type="ECO:0000313" key="2">
    <source>
        <dbReference type="EMBL" id="MET3581709.1"/>
    </source>
</evidence>
<dbReference type="InterPro" id="IPR036102">
    <property type="entry name" value="OsmC/Ohrsf"/>
</dbReference>